<dbReference type="GeneID" id="94295200"/>
<organism evidence="1 2">
    <name type="scientific">Spironucleus salmonicida</name>
    <dbReference type="NCBI Taxonomy" id="348837"/>
    <lineage>
        <taxon>Eukaryota</taxon>
        <taxon>Metamonada</taxon>
        <taxon>Diplomonadida</taxon>
        <taxon>Hexamitidae</taxon>
        <taxon>Hexamitinae</taxon>
        <taxon>Spironucleus</taxon>
    </lineage>
</organism>
<dbReference type="RefSeq" id="XP_067768596.1">
    <property type="nucleotide sequence ID" value="XM_067905114.1"/>
</dbReference>
<gene>
    <name evidence="1" type="ORF">SS50377_21177</name>
</gene>
<dbReference type="AlphaFoldDB" id="A0A9P8M0T5"/>
<dbReference type="EMBL" id="AUWU02000001">
    <property type="protein sequence ID" value="KAH0577823.1"/>
    <property type="molecule type" value="Genomic_DNA"/>
</dbReference>
<reference evidence="1 2" key="1">
    <citation type="journal article" date="2014" name="PLoS Genet.">
        <title>The Genome of Spironucleus salmonicida Highlights a Fish Pathogen Adapted to Fluctuating Environments.</title>
        <authorList>
            <person name="Xu F."/>
            <person name="Jerlstrom-Hultqvist J."/>
            <person name="Einarsson E."/>
            <person name="Astvaldsson A."/>
            <person name="Svard S.G."/>
            <person name="Andersson J.O."/>
        </authorList>
    </citation>
    <scope>NUCLEOTIDE SEQUENCE [LARGE SCALE GENOMIC DNA]</scope>
    <source>
        <strain evidence="1 2">ATCC 50377</strain>
    </source>
</reference>
<sequence length="205" mass="24532">MSKEIEIRQILQHEVLTDFCENKYQFDYLYSLRNEIQLIRFDLQNFNQVLKNDLKKEQNSILCLIQQVNDVFTCFVGKQKQVQHQNKNDEEFYLRKIYELQKNVPKVLIDFKNQTRFNTQSHIHIIKECNLLRQQIQIVQKTLEQQINFQQLSQSIIPYIKAVGKAASQLNTKPQFINQEINNLLLLIKNLNIENQILIQQLIDK</sequence>
<keyword evidence="2" id="KW-1185">Reference proteome</keyword>
<dbReference type="Proteomes" id="UP000018208">
    <property type="component" value="Unassembled WGS sequence"/>
</dbReference>
<comment type="caution">
    <text evidence="1">The sequence shown here is derived from an EMBL/GenBank/DDBJ whole genome shotgun (WGS) entry which is preliminary data.</text>
</comment>
<evidence type="ECO:0000313" key="2">
    <source>
        <dbReference type="Proteomes" id="UP000018208"/>
    </source>
</evidence>
<proteinExistence type="predicted"/>
<dbReference type="KEGG" id="ssao:94295200"/>
<protein>
    <submittedName>
        <fullName evidence="1">Uncharacterized protein</fullName>
    </submittedName>
</protein>
<accession>A0A9P8M0T5</accession>
<evidence type="ECO:0000313" key="1">
    <source>
        <dbReference type="EMBL" id="KAH0577823.1"/>
    </source>
</evidence>
<name>A0A9P8M0T5_9EUKA</name>